<dbReference type="Pfam" id="PF00271">
    <property type="entry name" value="Helicase_C"/>
    <property type="match status" value="1"/>
</dbReference>
<evidence type="ECO:0000256" key="1">
    <source>
        <dbReference type="ARBA" id="ARBA00022741"/>
    </source>
</evidence>
<accession>A0ABQ2DJG8</accession>
<gene>
    <name evidence="7" type="ORF">GCM10008938_51000</name>
</gene>
<dbReference type="EMBL" id="BMOD01000045">
    <property type="protein sequence ID" value="GGJ58669.1"/>
    <property type="molecule type" value="Genomic_DNA"/>
</dbReference>
<dbReference type="InterPro" id="IPR001650">
    <property type="entry name" value="Helicase_C-like"/>
</dbReference>
<dbReference type="InterPro" id="IPR038718">
    <property type="entry name" value="SNF2-like_sf"/>
</dbReference>
<dbReference type="CDD" id="cd18793">
    <property type="entry name" value="SF2_C_SNF"/>
    <property type="match status" value="1"/>
</dbReference>
<evidence type="ECO:0000259" key="6">
    <source>
        <dbReference type="PROSITE" id="PS51194"/>
    </source>
</evidence>
<dbReference type="Gene3D" id="3.40.50.300">
    <property type="entry name" value="P-loop containing nucleotide triphosphate hydrolases"/>
    <property type="match status" value="1"/>
</dbReference>
<feature type="domain" description="Helicase ATP-binding" evidence="5">
    <location>
        <begin position="165"/>
        <end position="335"/>
    </location>
</feature>
<proteinExistence type="predicted"/>
<dbReference type="InterPro" id="IPR049730">
    <property type="entry name" value="SNF2/RAD54-like_C"/>
</dbReference>
<dbReference type="GO" id="GO:0004386">
    <property type="term" value="F:helicase activity"/>
    <property type="evidence" value="ECO:0007669"/>
    <property type="project" value="UniProtKB-KW"/>
</dbReference>
<dbReference type="PROSITE" id="PS51194">
    <property type="entry name" value="HELICASE_CTER"/>
    <property type="match status" value="1"/>
</dbReference>
<dbReference type="Gene3D" id="3.40.50.10810">
    <property type="entry name" value="Tandem AAA-ATPase domain"/>
    <property type="match status" value="1"/>
</dbReference>
<dbReference type="PROSITE" id="PS51192">
    <property type="entry name" value="HELICASE_ATP_BIND_1"/>
    <property type="match status" value="1"/>
</dbReference>
<evidence type="ECO:0000256" key="3">
    <source>
        <dbReference type="ARBA" id="ARBA00022806"/>
    </source>
</evidence>
<dbReference type="InterPro" id="IPR057342">
    <property type="entry name" value="DEXDc_RapA"/>
</dbReference>
<keyword evidence="2" id="KW-0378">Hydrolase</keyword>
<dbReference type="SUPFAM" id="SSF52540">
    <property type="entry name" value="P-loop containing nucleoside triphosphate hydrolases"/>
    <property type="match status" value="2"/>
</dbReference>
<evidence type="ECO:0000259" key="5">
    <source>
        <dbReference type="PROSITE" id="PS51192"/>
    </source>
</evidence>
<dbReference type="RefSeq" id="WP_189009130.1">
    <property type="nucleotide sequence ID" value="NZ_BMOD01000045.1"/>
</dbReference>
<dbReference type="Pfam" id="PF00176">
    <property type="entry name" value="SNF2-rel_dom"/>
    <property type="match status" value="1"/>
</dbReference>
<dbReference type="Proteomes" id="UP000632222">
    <property type="component" value="Unassembled WGS sequence"/>
</dbReference>
<name>A0ABQ2DJG8_9DEIO</name>
<dbReference type="InterPro" id="IPR014001">
    <property type="entry name" value="Helicase_ATP-bd"/>
</dbReference>
<evidence type="ECO:0000256" key="2">
    <source>
        <dbReference type="ARBA" id="ARBA00022801"/>
    </source>
</evidence>
<protein>
    <submittedName>
        <fullName evidence="7">Helicase</fullName>
    </submittedName>
</protein>
<evidence type="ECO:0000313" key="8">
    <source>
        <dbReference type="Proteomes" id="UP000632222"/>
    </source>
</evidence>
<dbReference type="CDD" id="cd18011">
    <property type="entry name" value="DEXDc_RapA"/>
    <property type="match status" value="1"/>
</dbReference>
<keyword evidence="1" id="KW-0547">Nucleotide-binding</keyword>
<organism evidence="7 8">
    <name type="scientific">Deinococcus roseus</name>
    <dbReference type="NCBI Taxonomy" id="392414"/>
    <lineage>
        <taxon>Bacteria</taxon>
        <taxon>Thermotogati</taxon>
        <taxon>Deinococcota</taxon>
        <taxon>Deinococci</taxon>
        <taxon>Deinococcales</taxon>
        <taxon>Deinococcaceae</taxon>
        <taxon>Deinococcus</taxon>
    </lineage>
</organism>
<dbReference type="SMART" id="SM00490">
    <property type="entry name" value="HELICc"/>
    <property type="match status" value="1"/>
</dbReference>
<dbReference type="InterPro" id="IPR027417">
    <property type="entry name" value="P-loop_NTPase"/>
</dbReference>
<feature type="domain" description="Helicase C-terminal" evidence="6">
    <location>
        <begin position="507"/>
        <end position="660"/>
    </location>
</feature>
<dbReference type="SMART" id="SM00487">
    <property type="entry name" value="DEXDc"/>
    <property type="match status" value="1"/>
</dbReference>
<dbReference type="InterPro" id="IPR000330">
    <property type="entry name" value="SNF2_N"/>
</dbReference>
<evidence type="ECO:0000313" key="7">
    <source>
        <dbReference type="EMBL" id="GGJ58669.1"/>
    </source>
</evidence>
<dbReference type="PANTHER" id="PTHR10799">
    <property type="entry name" value="SNF2/RAD54 HELICASE FAMILY"/>
    <property type="match status" value="1"/>
</dbReference>
<evidence type="ECO:0000256" key="4">
    <source>
        <dbReference type="ARBA" id="ARBA00022840"/>
    </source>
</evidence>
<keyword evidence="3 7" id="KW-0347">Helicase</keyword>
<sequence length="926" mass="106119">MIPVPGSLIKHPSRPERRAKVLEVVQHPTPRAKVQWDDQMVSHLPVQELRSGLMVGAEVTVYRMNLSDRLGEGKIITQRVFAGMEQVLVHLYQTNDTHWFPWQCIRVNTSPYTLLARGRLPRGHHPERFRLQQLAHLIQHWQHNTGALSQLDIDPLPHQVSLVHRILTSGSLNWLIADDVGLGKTISVGLLITALQSRGLRRFLIVVPAGLTRQWQEEMSSKFNLRDFQIYGQDFFIQDPRHWHGKNQVIVSLDRAKQENHLETLLAADDWDYVIFDEAHRLTRSQYGNSFVASERYELARHLRNRSRNVLLLTGTPHQGKMDRFRALLELLRPGEAWRRQLDRVQIQPEVLRDVIIRNRKSEVTDKDGKLLFKHKSTHRVDVPLSEMEKVFDRQLRLYLKNGYARSRELGHKGLAIGFVMTVYRKLASSSFEAITSALERRLQKLNHEDEARNPTLVEDERYVEQEEQAASQTDSIPFFVGEEHLLKDLIELGRRLVPTDSKKQTLMEHVLPQVLKQSPHEKLLIFTEYRSTQEDIRKALEKEHPGKVRLLNGSMSLEERRQVIEGFDSEAQFLISTEAGGEGLNLQRNCHIMVNYDLPWNPMRLVQRVGRLYRYGQNRNVVVFNLQSADTLDSEILSTMYERLSQVTADLCKVSGDYGDGLQDEILGQLASALQVEELLTQAAHATREQTRSQLEEALSFARDAAARQQELLSHASGFSQEWMKDQLQVTPDHLQNFLEGMVKVTGIEVVARLHKGEVWEIKLPEQVRRDTGIRHNLKVTFNRNLALRSRETTHLDMSHPLLRYLLGVALGVEFSEPVSTLHGQGVLVGAVLVWQNDQGMILREEYVLMHFDGSRWQVNPPEVLVSLLETEPPCHDKTVPLPREPLAAALEQVLVHKAKNRTIPVDARVVGVAWLQPAVQAGQG</sequence>
<keyword evidence="4" id="KW-0067">ATP-binding</keyword>
<keyword evidence="8" id="KW-1185">Reference proteome</keyword>
<comment type="caution">
    <text evidence="7">The sequence shown here is derived from an EMBL/GenBank/DDBJ whole genome shotgun (WGS) entry which is preliminary data.</text>
</comment>
<reference evidence="8" key="1">
    <citation type="journal article" date="2019" name="Int. J. Syst. Evol. Microbiol.">
        <title>The Global Catalogue of Microorganisms (GCM) 10K type strain sequencing project: providing services to taxonomists for standard genome sequencing and annotation.</title>
        <authorList>
            <consortium name="The Broad Institute Genomics Platform"/>
            <consortium name="The Broad Institute Genome Sequencing Center for Infectious Disease"/>
            <person name="Wu L."/>
            <person name="Ma J."/>
        </authorList>
    </citation>
    <scope>NUCLEOTIDE SEQUENCE [LARGE SCALE GENOMIC DNA]</scope>
    <source>
        <strain evidence="8">JCM 14370</strain>
    </source>
</reference>